<sequence length="202" mass="23165">MDRRIQNRNATPEMPVRYAHGNPLKTLPTASARRSHHDQQSEATKLQSSSDSTGSAKAASTISRELRRNSATNHYSSVQAQQTSQYRQRQSRPRHKLHTDSLLFGVVQHFLQQRWSPEQIALALASLYPKSHEYRVSHETIYNCIYAQPVGELKRDLIACLRQAKNKRVPRSKGQDRRGQIPDRLSIHLRPPDIEDCQFPGH</sequence>
<comment type="caution">
    <text evidence="2">The sequence shown here is derived from an EMBL/GenBank/DDBJ whole genome shotgun (WGS) entry which is preliminary data.</text>
</comment>
<evidence type="ECO:0000313" key="2">
    <source>
        <dbReference type="EMBL" id="TCV74186.1"/>
    </source>
</evidence>
<gene>
    <name evidence="2" type="ORF">EDE11_14010</name>
</gene>
<dbReference type="NCBIfam" id="NF033563">
    <property type="entry name" value="transpos_IS30"/>
    <property type="match status" value="1"/>
</dbReference>
<dbReference type="PANTHER" id="PTHR10948">
    <property type="entry name" value="TRANSPOSASE"/>
    <property type="match status" value="1"/>
</dbReference>
<protein>
    <recommendedName>
        <fullName evidence="4">Transposase</fullName>
    </recommendedName>
</protein>
<dbReference type="PANTHER" id="PTHR10948:SF23">
    <property type="entry name" value="TRANSPOSASE INSI FOR INSERTION SEQUENCE ELEMENT IS30A-RELATED"/>
    <property type="match status" value="1"/>
</dbReference>
<organism evidence="2 3">
    <name type="scientific">Methylomonas methanica</name>
    <dbReference type="NCBI Taxonomy" id="421"/>
    <lineage>
        <taxon>Bacteria</taxon>
        <taxon>Pseudomonadati</taxon>
        <taxon>Pseudomonadota</taxon>
        <taxon>Gammaproteobacteria</taxon>
        <taxon>Methylococcales</taxon>
        <taxon>Methylococcaceae</taxon>
        <taxon>Methylomonas</taxon>
    </lineage>
</organism>
<feature type="compositionally biased region" description="Low complexity" evidence="1">
    <location>
        <begin position="77"/>
        <end position="88"/>
    </location>
</feature>
<reference evidence="2 3" key="1">
    <citation type="submission" date="2019-03" db="EMBL/GenBank/DDBJ databases">
        <title>Systems level insights into methane cycling in arid and semi-arid ecosystems.</title>
        <authorList>
            <person name="Kalyuzhnaya M."/>
        </authorList>
    </citation>
    <scope>NUCLEOTIDE SEQUENCE [LARGE SCALE GENOMIC DNA]</scope>
    <source>
        <strain evidence="2 3">S-1</strain>
    </source>
</reference>
<feature type="region of interest" description="Disordered" evidence="1">
    <location>
        <begin position="1"/>
        <end position="94"/>
    </location>
</feature>
<evidence type="ECO:0000256" key="1">
    <source>
        <dbReference type="SAM" id="MobiDB-lite"/>
    </source>
</evidence>
<dbReference type="InterPro" id="IPR051917">
    <property type="entry name" value="Transposase-Integrase"/>
</dbReference>
<dbReference type="Proteomes" id="UP000295649">
    <property type="component" value="Unassembled WGS sequence"/>
</dbReference>
<dbReference type="InterPro" id="IPR053392">
    <property type="entry name" value="Transposase_IS30-like"/>
</dbReference>
<evidence type="ECO:0008006" key="4">
    <source>
        <dbReference type="Google" id="ProtNLM"/>
    </source>
</evidence>
<keyword evidence="3" id="KW-1185">Reference proteome</keyword>
<accession>A0ABY2CG64</accession>
<proteinExistence type="predicted"/>
<dbReference type="EMBL" id="SMCN01000040">
    <property type="protein sequence ID" value="TCV74186.1"/>
    <property type="molecule type" value="Genomic_DNA"/>
</dbReference>
<name>A0ABY2CG64_METMH</name>
<feature type="compositionally biased region" description="Polar residues" evidence="1">
    <location>
        <begin position="41"/>
        <end position="76"/>
    </location>
</feature>
<evidence type="ECO:0000313" key="3">
    <source>
        <dbReference type="Proteomes" id="UP000295649"/>
    </source>
</evidence>